<dbReference type="InterPro" id="IPR050301">
    <property type="entry name" value="NTE"/>
</dbReference>
<comment type="caution">
    <text evidence="4">Lacks conserved residue(s) required for the propagation of feature annotation.</text>
</comment>
<dbReference type="InterPro" id="IPR002641">
    <property type="entry name" value="PNPLA_dom"/>
</dbReference>
<evidence type="ECO:0000256" key="2">
    <source>
        <dbReference type="ARBA" id="ARBA00022963"/>
    </source>
</evidence>
<gene>
    <name evidence="6" type="ORF">HNP49_001428</name>
</gene>
<dbReference type="Pfam" id="PF01734">
    <property type="entry name" value="Patatin"/>
    <property type="match status" value="1"/>
</dbReference>
<accession>A0A7X0EU64</accession>
<feature type="active site" description="Nucleophile" evidence="4">
    <location>
        <position position="55"/>
    </location>
</feature>
<evidence type="ECO:0000256" key="4">
    <source>
        <dbReference type="PROSITE-ProRule" id="PRU01161"/>
    </source>
</evidence>
<dbReference type="CDD" id="cd07209">
    <property type="entry name" value="Pat_hypo_Ecoli_Z1214_like"/>
    <property type="match status" value="1"/>
</dbReference>
<dbReference type="PANTHER" id="PTHR14226:SF57">
    <property type="entry name" value="BLR7027 PROTEIN"/>
    <property type="match status" value="1"/>
</dbReference>
<feature type="active site" description="Proton acceptor" evidence="4">
    <location>
        <position position="216"/>
    </location>
</feature>
<proteinExistence type="predicted"/>
<feature type="short sequence motif" description="DGA/G" evidence="4">
    <location>
        <begin position="216"/>
        <end position="218"/>
    </location>
</feature>
<dbReference type="InterPro" id="IPR016035">
    <property type="entry name" value="Acyl_Trfase/lysoPLipase"/>
</dbReference>
<evidence type="ECO:0000259" key="5">
    <source>
        <dbReference type="PROSITE" id="PS51635"/>
    </source>
</evidence>
<dbReference type="GO" id="GO:0016042">
    <property type="term" value="P:lipid catabolic process"/>
    <property type="evidence" value="ECO:0007669"/>
    <property type="project" value="UniProtKB-UniRule"/>
</dbReference>
<dbReference type="AlphaFoldDB" id="A0A7X0EU64"/>
<feature type="short sequence motif" description="GXSXG" evidence="4">
    <location>
        <begin position="53"/>
        <end position="57"/>
    </location>
</feature>
<evidence type="ECO:0000313" key="6">
    <source>
        <dbReference type="EMBL" id="MBB6341271.1"/>
    </source>
</evidence>
<dbReference type="GO" id="GO:0016787">
    <property type="term" value="F:hydrolase activity"/>
    <property type="evidence" value="ECO:0007669"/>
    <property type="project" value="UniProtKB-UniRule"/>
</dbReference>
<sequence>MPDVTDSPSQGRSITGLILSGGGARAAYQVGVLAAIADLLPDAAHNPFPVIVGTSAGAINAVGLACGALHFTEAIHRLTQVWQGFHTHNVYRSDWAGVLQQSARFVGHSMLGLGGDVPVALLDNAPLRELLSRELDFSGIAAAVARRRLRAVAVTAFGYESAQAVTFYQGRAAIDPWFRHRRVGVPTRLGIEHLMASAAIPLIFPPVRVNREYFGDGAVRQSAPISPALHLGATRVLVVGVSNNARTSAETTQRNQTGKPPTLAQISGHMLNSTFIDNLESDIELLERINHLGRLVPPDARSKGLGSKPVDVLVISPSRPLDQIAARHRRELPAALRLFLRGPGATRASGAGVLSYLLFEPGYCNELIELGYQDAMGQKDELCRFLGLQQMPAPVINLGVEPRVAESPLQNVAEAMNPGAR</sequence>
<evidence type="ECO:0000313" key="7">
    <source>
        <dbReference type="Proteomes" id="UP000557193"/>
    </source>
</evidence>
<dbReference type="SUPFAM" id="SSF52151">
    <property type="entry name" value="FabD/lysophospholipase-like"/>
    <property type="match status" value="1"/>
</dbReference>
<dbReference type="Gene3D" id="3.40.1090.10">
    <property type="entry name" value="Cytosolic phospholipase A2 catalytic domain"/>
    <property type="match status" value="1"/>
</dbReference>
<name>A0A7X0EU64_9PSED</name>
<organism evidence="6 7">
    <name type="scientific">Pseudomonas fluvialis</name>
    <dbReference type="NCBI Taxonomy" id="1793966"/>
    <lineage>
        <taxon>Bacteria</taxon>
        <taxon>Pseudomonadati</taxon>
        <taxon>Pseudomonadota</taxon>
        <taxon>Gammaproteobacteria</taxon>
        <taxon>Pseudomonadales</taxon>
        <taxon>Pseudomonadaceae</taxon>
        <taxon>Pseudomonas</taxon>
    </lineage>
</organism>
<feature type="domain" description="PNPLA" evidence="5">
    <location>
        <begin position="17"/>
        <end position="229"/>
    </location>
</feature>
<protein>
    <submittedName>
        <fullName evidence="6">NTE family protein</fullName>
    </submittedName>
</protein>
<dbReference type="RefSeq" id="WP_184681877.1">
    <property type="nucleotide sequence ID" value="NZ_JACHLL010000002.1"/>
</dbReference>
<evidence type="ECO:0000256" key="3">
    <source>
        <dbReference type="ARBA" id="ARBA00023098"/>
    </source>
</evidence>
<dbReference type="EMBL" id="JACHLL010000002">
    <property type="protein sequence ID" value="MBB6341271.1"/>
    <property type="molecule type" value="Genomic_DNA"/>
</dbReference>
<keyword evidence="7" id="KW-1185">Reference proteome</keyword>
<dbReference type="Proteomes" id="UP000557193">
    <property type="component" value="Unassembled WGS sequence"/>
</dbReference>
<keyword evidence="1 4" id="KW-0378">Hydrolase</keyword>
<keyword evidence="3 4" id="KW-0443">Lipid metabolism</keyword>
<evidence type="ECO:0000256" key="1">
    <source>
        <dbReference type="ARBA" id="ARBA00022801"/>
    </source>
</evidence>
<reference evidence="6 7" key="1">
    <citation type="submission" date="2020-08" db="EMBL/GenBank/DDBJ databases">
        <title>Functional genomics of gut bacteria from endangered species of beetles.</title>
        <authorList>
            <person name="Carlos-Shanley C."/>
        </authorList>
    </citation>
    <scope>NUCLEOTIDE SEQUENCE [LARGE SCALE GENOMIC DNA]</scope>
    <source>
        <strain evidence="6 7">S00202</strain>
    </source>
</reference>
<keyword evidence="2 4" id="KW-0442">Lipid degradation</keyword>
<dbReference type="PANTHER" id="PTHR14226">
    <property type="entry name" value="NEUROPATHY TARGET ESTERASE/SWISS CHEESE D.MELANOGASTER"/>
    <property type="match status" value="1"/>
</dbReference>
<dbReference type="PROSITE" id="PS51635">
    <property type="entry name" value="PNPLA"/>
    <property type="match status" value="1"/>
</dbReference>
<comment type="caution">
    <text evidence="6">The sequence shown here is derived from an EMBL/GenBank/DDBJ whole genome shotgun (WGS) entry which is preliminary data.</text>
</comment>